<dbReference type="RefSeq" id="WP_248355319.1">
    <property type="nucleotide sequence ID" value="NZ_AP025591.1"/>
</dbReference>
<protein>
    <recommendedName>
        <fullName evidence="4">DoxX family protein</fullName>
    </recommendedName>
</protein>
<dbReference type="EMBL" id="AP025591">
    <property type="protein sequence ID" value="BDG06044.1"/>
    <property type="molecule type" value="Genomic_DNA"/>
</dbReference>
<organism evidence="2 3">
    <name type="scientific">Anaeromyxobacter oryzae</name>
    <dbReference type="NCBI Taxonomy" id="2918170"/>
    <lineage>
        <taxon>Bacteria</taxon>
        <taxon>Pseudomonadati</taxon>
        <taxon>Myxococcota</taxon>
        <taxon>Myxococcia</taxon>
        <taxon>Myxococcales</taxon>
        <taxon>Cystobacterineae</taxon>
        <taxon>Anaeromyxobacteraceae</taxon>
        <taxon>Anaeromyxobacter</taxon>
    </lineage>
</organism>
<dbReference type="Proteomes" id="UP001162891">
    <property type="component" value="Chromosome"/>
</dbReference>
<name>A0ABN6N2A9_9BACT</name>
<gene>
    <name evidence="2" type="ORF">AMOR_50400</name>
</gene>
<feature type="transmembrane region" description="Helical" evidence="1">
    <location>
        <begin position="73"/>
        <end position="91"/>
    </location>
</feature>
<proteinExistence type="predicted"/>
<accession>A0ABN6N2A9</accession>
<evidence type="ECO:0000256" key="1">
    <source>
        <dbReference type="SAM" id="Phobius"/>
    </source>
</evidence>
<feature type="transmembrane region" description="Helical" evidence="1">
    <location>
        <begin position="103"/>
        <end position="125"/>
    </location>
</feature>
<reference evidence="3" key="1">
    <citation type="journal article" date="2022" name="Int. J. Syst. Evol. Microbiol.">
        <title>Anaeromyxobacter oryzae sp. nov., Anaeromyxobacter diazotrophicus sp. nov. and Anaeromyxobacter paludicola sp. nov., isolated from paddy soils.</title>
        <authorList>
            <person name="Itoh H."/>
            <person name="Xu Z."/>
            <person name="Mise K."/>
            <person name="Masuda Y."/>
            <person name="Ushijima N."/>
            <person name="Hayakawa C."/>
            <person name="Shiratori Y."/>
            <person name="Senoo K."/>
        </authorList>
    </citation>
    <scope>NUCLEOTIDE SEQUENCE [LARGE SCALE GENOMIC DNA]</scope>
    <source>
        <strain evidence="3">Red232</strain>
    </source>
</reference>
<sequence>MQSDRVREYALLGVTVFALSAATAVEHFVIHRQVILPVIAEGVPPAPWMWGALFVPELVVCFLAGWRLRGPAAIISYAIAAALHRAAWAWMLARTHQPGHEMAAGAFGFELVAAAVLYLAVFWVASASARTPGFVPAAGD</sequence>
<feature type="transmembrane region" description="Helical" evidence="1">
    <location>
        <begin position="48"/>
        <end position="66"/>
    </location>
</feature>
<keyword evidence="3" id="KW-1185">Reference proteome</keyword>
<keyword evidence="1" id="KW-1133">Transmembrane helix</keyword>
<evidence type="ECO:0000313" key="3">
    <source>
        <dbReference type="Proteomes" id="UP001162891"/>
    </source>
</evidence>
<evidence type="ECO:0000313" key="2">
    <source>
        <dbReference type="EMBL" id="BDG06044.1"/>
    </source>
</evidence>
<keyword evidence="1" id="KW-0472">Membrane</keyword>
<keyword evidence="1" id="KW-0812">Transmembrane</keyword>
<evidence type="ECO:0008006" key="4">
    <source>
        <dbReference type="Google" id="ProtNLM"/>
    </source>
</evidence>